<dbReference type="PANTHER" id="PTHR30329">
    <property type="entry name" value="STATOR ELEMENT OF FLAGELLAR MOTOR COMPLEX"/>
    <property type="match status" value="1"/>
</dbReference>
<keyword evidence="2 4" id="KW-0472">Membrane</keyword>
<evidence type="ECO:0000256" key="4">
    <source>
        <dbReference type="PROSITE-ProRule" id="PRU00473"/>
    </source>
</evidence>
<protein>
    <submittedName>
        <fullName evidence="6">OmpA family protein</fullName>
    </submittedName>
</protein>
<evidence type="ECO:0000256" key="1">
    <source>
        <dbReference type="ARBA" id="ARBA00004442"/>
    </source>
</evidence>
<dbReference type="InterPro" id="IPR006665">
    <property type="entry name" value="OmpA-like"/>
</dbReference>
<dbReference type="Pfam" id="PF13620">
    <property type="entry name" value="CarboxypepD_reg"/>
    <property type="match status" value="1"/>
</dbReference>
<keyword evidence="3" id="KW-0998">Cell outer membrane</keyword>
<dbReference type="Pfam" id="PF00691">
    <property type="entry name" value="OmpA"/>
    <property type="match status" value="1"/>
</dbReference>
<dbReference type="PROSITE" id="PS51123">
    <property type="entry name" value="OMPA_2"/>
    <property type="match status" value="1"/>
</dbReference>
<dbReference type="Gene3D" id="2.120.10.30">
    <property type="entry name" value="TolB, C-terminal domain"/>
    <property type="match status" value="1"/>
</dbReference>
<dbReference type="InterPro" id="IPR006664">
    <property type="entry name" value="OMP_bac"/>
</dbReference>
<reference evidence="6" key="1">
    <citation type="submission" date="2022-10" db="EMBL/GenBank/DDBJ databases">
        <title>Chitinophaga sp. nov., isolated from soil.</title>
        <authorList>
            <person name="Jeon C.O."/>
        </authorList>
    </citation>
    <scope>NUCLEOTIDE SEQUENCE</scope>
    <source>
        <strain evidence="6">R8</strain>
    </source>
</reference>
<accession>A0ABY6J7U6</accession>
<organism evidence="6 7">
    <name type="scientific">Chitinophaga horti</name>
    <dbReference type="NCBI Taxonomy" id="2920382"/>
    <lineage>
        <taxon>Bacteria</taxon>
        <taxon>Pseudomonadati</taxon>
        <taxon>Bacteroidota</taxon>
        <taxon>Chitinophagia</taxon>
        <taxon>Chitinophagales</taxon>
        <taxon>Chitinophagaceae</taxon>
        <taxon>Chitinophaga</taxon>
    </lineage>
</organism>
<evidence type="ECO:0000313" key="7">
    <source>
        <dbReference type="Proteomes" id="UP001162741"/>
    </source>
</evidence>
<evidence type="ECO:0000313" key="6">
    <source>
        <dbReference type="EMBL" id="UYQ95760.1"/>
    </source>
</evidence>
<dbReference type="InterPro" id="IPR011659">
    <property type="entry name" value="WD40"/>
</dbReference>
<keyword evidence="7" id="KW-1185">Reference proteome</keyword>
<name>A0ABY6J7U6_9BACT</name>
<dbReference type="PROSITE" id="PS01068">
    <property type="entry name" value="OMPA_1"/>
    <property type="match status" value="1"/>
</dbReference>
<dbReference type="RefSeq" id="WP_264283444.1">
    <property type="nucleotide sequence ID" value="NZ_CP107006.1"/>
</dbReference>
<dbReference type="SUPFAM" id="SSF82171">
    <property type="entry name" value="DPP6 N-terminal domain-like"/>
    <property type="match status" value="1"/>
</dbReference>
<dbReference type="Proteomes" id="UP001162741">
    <property type="component" value="Chromosome"/>
</dbReference>
<dbReference type="PRINTS" id="PR01021">
    <property type="entry name" value="OMPADOMAIN"/>
</dbReference>
<dbReference type="SUPFAM" id="SSF103088">
    <property type="entry name" value="OmpA-like"/>
    <property type="match status" value="1"/>
</dbReference>
<evidence type="ECO:0000259" key="5">
    <source>
        <dbReference type="PROSITE" id="PS51123"/>
    </source>
</evidence>
<dbReference type="InterPro" id="IPR050330">
    <property type="entry name" value="Bact_OuterMem_StrucFunc"/>
</dbReference>
<evidence type="ECO:0000256" key="2">
    <source>
        <dbReference type="ARBA" id="ARBA00023136"/>
    </source>
</evidence>
<dbReference type="InterPro" id="IPR008969">
    <property type="entry name" value="CarboxyPept-like_regulatory"/>
</dbReference>
<gene>
    <name evidence="6" type="ORF">MKQ68_11670</name>
</gene>
<dbReference type="CDD" id="cd07185">
    <property type="entry name" value="OmpA_C-like"/>
    <property type="match status" value="1"/>
</dbReference>
<evidence type="ECO:0000256" key="3">
    <source>
        <dbReference type="ARBA" id="ARBA00023237"/>
    </source>
</evidence>
<proteinExistence type="predicted"/>
<comment type="subcellular location">
    <subcellularLocation>
        <location evidence="1">Cell outer membrane</location>
    </subcellularLocation>
</comment>
<dbReference type="PANTHER" id="PTHR30329:SF21">
    <property type="entry name" value="LIPOPROTEIN YIAD-RELATED"/>
    <property type="match status" value="1"/>
</dbReference>
<dbReference type="InterPro" id="IPR006690">
    <property type="entry name" value="OMPA-like_CS"/>
</dbReference>
<dbReference type="EMBL" id="CP107006">
    <property type="protein sequence ID" value="UYQ95760.1"/>
    <property type="molecule type" value="Genomic_DNA"/>
</dbReference>
<sequence length="640" mass="70233">MKRVLYTGFFLVAFCSGLKAQYILREADEAFGQFKYVKAAQLYERAYSKKKTLYAAGRAADCHRLTNNYREAQAWYAIASGRGATPIHILQHAQSLQQNARYPEAQLEYQRYAAADNGVTEKQLKRWTLSCDSAMLWMQSPANIRVTNLASLNSPQSDWAPVPFAGGIAFASDRSGETRINENGNALLRFDRGQSPDTRRYAWTGNEYLNLLFKSSTDSSIRVFPLQADTRYHVGPASFTADGKEIFFARTKVQGNGSGAMNTVHVAIFSSKKDDAGNWSSPVAFFFNKADAYSVGDPFISADGQQLYFSSNMPGGKGGADIYTCRRQADGSWSAPENLAHVNTDGDERTPAVVNGWLYFASNGHIGMGGLDIFYVSANGGTPVNMRYPVNSPQDDFAFSLDASGQLAYLSSNREGGIGSDDVYRVAYITPPTYTLQGIASGTGKAPLPDANISLLQSGTIIARTRTDATGKFELKLNTGEPYQVAIQKDGFKSDTIDIAPKRDTTVAIIKNEFNIGELEVGKTIALTNIYFDYNKADIRADAKPELDKLVRLLKTHPAMSIELGTHTDSRGNDAYNEKLSQRRAESVVAYLVKSGIADERLKARGYGESQLLNSCANGVVCSEAEHQLNRRTEFKITGL</sequence>
<feature type="domain" description="OmpA-like" evidence="5">
    <location>
        <begin position="521"/>
        <end position="640"/>
    </location>
</feature>
<dbReference type="Pfam" id="PF07676">
    <property type="entry name" value="PD40"/>
    <property type="match status" value="1"/>
</dbReference>
<dbReference type="Gene3D" id="3.30.1330.60">
    <property type="entry name" value="OmpA-like domain"/>
    <property type="match status" value="1"/>
</dbReference>
<dbReference type="InterPro" id="IPR036737">
    <property type="entry name" value="OmpA-like_sf"/>
</dbReference>
<dbReference type="SUPFAM" id="SSF49464">
    <property type="entry name" value="Carboxypeptidase regulatory domain-like"/>
    <property type="match status" value="1"/>
</dbReference>
<dbReference type="InterPro" id="IPR011042">
    <property type="entry name" value="6-blade_b-propeller_TolB-like"/>
</dbReference>